<feature type="region of interest" description="Disordered" evidence="1">
    <location>
        <begin position="143"/>
        <end position="176"/>
    </location>
</feature>
<sequence>GDIEPGLYRLLYLDPENNIQFFEGEEEVNTFKVYRQLDGYGISDIPKFELEGIVDGGHPLLYREAHVHHHQPGNKQIAKDFDVAVYLSDGSLTDVHFLYTDCDILDYYVKTSIDVNLKVWNGQAKFPHVEHFVFECSGIHPFHQIDEPSTTETTSTTEPTTEPSEKKTSTWEDFYK</sequence>
<accession>A0A0F9HCF7</accession>
<comment type="caution">
    <text evidence="2">The sequence shown here is derived from an EMBL/GenBank/DDBJ whole genome shotgun (WGS) entry which is preliminary data.</text>
</comment>
<proteinExistence type="predicted"/>
<name>A0A0F9HCF7_9ZZZZ</name>
<reference evidence="2" key="1">
    <citation type="journal article" date="2015" name="Nature">
        <title>Complex archaea that bridge the gap between prokaryotes and eukaryotes.</title>
        <authorList>
            <person name="Spang A."/>
            <person name="Saw J.H."/>
            <person name="Jorgensen S.L."/>
            <person name="Zaremba-Niedzwiedzka K."/>
            <person name="Martijn J."/>
            <person name="Lind A.E."/>
            <person name="van Eijk R."/>
            <person name="Schleper C."/>
            <person name="Guy L."/>
            <person name="Ettema T.J."/>
        </authorList>
    </citation>
    <scope>NUCLEOTIDE SEQUENCE</scope>
</reference>
<dbReference type="EMBL" id="LAZR01023191">
    <property type="protein sequence ID" value="KKL79375.1"/>
    <property type="molecule type" value="Genomic_DNA"/>
</dbReference>
<evidence type="ECO:0000256" key="1">
    <source>
        <dbReference type="SAM" id="MobiDB-lite"/>
    </source>
</evidence>
<gene>
    <name evidence="2" type="ORF">LCGC14_2015500</name>
</gene>
<organism evidence="2">
    <name type="scientific">marine sediment metagenome</name>
    <dbReference type="NCBI Taxonomy" id="412755"/>
    <lineage>
        <taxon>unclassified sequences</taxon>
        <taxon>metagenomes</taxon>
        <taxon>ecological metagenomes</taxon>
    </lineage>
</organism>
<feature type="compositionally biased region" description="Low complexity" evidence="1">
    <location>
        <begin position="147"/>
        <end position="162"/>
    </location>
</feature>
<evidence type="ECO:0000313" key="2">
    <source>
        <dbReference type="EMBL" id="KKL79375.1"/>
    </source>
</evidence>
<protein>
    <submittedName>
        <fullName evidence="2">Uncharacterized protein</fullName>
    </submittedName>
</protein>
<feature type="non-terminal residue" evidence="2">
    <location>
        <position position="1"/>
    </location>
</feature>
<feature type="compositionally biased region" description="Basic and acidic residues" evidence="1">
    <location>
        <begin position="163"/>
        <end position="176"/>
    </location>
</feature>
<dbReference type="AlphaFoldDB" id="A0A0F9HCF7"/>